<dbReference type="EC" id="2.7.4.9" evidence="2 12"/>
<feature type="binding site" evidence="12">
    <location>
        <begin position="7"/>
        <end position="14"/>
    </location>
    <ligand>
        <name>ATP</name>
        <dbReference type="ChEBI" id="CHEBI:30616"/>
    </ligand>
</feature>
<dbReference type="Pfam" id="PF02223">
    <property type="entry name" value="Thymidylate_kin"/>
    <property type="match status" value="1"/>
</dbReference>
<dbReference type="PANTHER" id="PTHR10344">
    <property type="entry name" value="THYMIDYLATE KINASE"/>
    <property type="match status" value="1"/>
</dbReference>
<evidence type="ECO:0000256" key="7">
    <source>
        <dbReference type="ARBA" id="ARBA00022777"/>
    </source>
</evidence>
<reference evidence="14 15" key="1">
    <citation type="submission" date="2013-06" db="EMBL/GenBank/DDBJ databases">
        <title>The Genome Sequence of Acinetobacter rudis CIP 110305.</title>
        <authorList>
            <consortium name="The Broad Institute Genome Sequencing Platform"/>
            <consortium name="The Broad Institute Genome Sequencing Center for Infectious Disease"/>
            <person name="Cerqueira G."/>
            <person name="Feldgarden M."/>
            <person name="Courvalin P."/>
            <person name="Perichon B."/>
            <person name="Grillot-Courvalin C."/>
            <person name="Clermont D."/>
            <person name="Rocha E."/>
            <person name="Yoon E.-J."/>
            <person name="Nemec A."/>
            <person name="Young S.K."/>
            <person name="Zeng Q."/>
            <person name="Gargeya S."/>
            <person name="Fitzgerald M."/>
            <person name="Abouelleil A."/>
            <person name="Alvarado L."/>
            <person name="Berlin A.M."/>
            <person name="Chapman S.B."/>
            <person name="Dewar J."/>
            <person name="Goldberg J."/>
            <person name="Griggs A."/>
            <person name="Gujja S."/>
            <person name="Hansen M."/>
            <person name="Howarth C."/>
            <person name="Imamovic A."/>
            <person name="Larimer J."/>
            <person name="McCowan C."/>
            <person name="Murphy C."/>
            <person name="Pearson M."/>
            <person name="Priest M."/>
            <person name="Roberts A."/>
            <person name="Saif S."/>
            <person name="Shea T."/>
            <person name="Sykes S."/>
            <person name="Wortman J."/>
            <person name="Nusbaum C."/>
            <person name="Birren B."/>
        </authorList>
    </citation>
    <scope>NUCLEOTIDE SEQUENCE [LARGE SCALE GENOMIC DNA]</scope>
    <source>
        <strain evidence="14 15">CIP 110305</strain>
    </source>
</reference>
<dbReference type="InterPro" id="IPR039430">
    <property type="entry name" value="Thymidylate_kin-like_dom"/>
</dbReference>
<comment type="function">
    <text evidence="11 12">Phosphorylation of dTMP to form dTDP in both de novo and salvage pathways of dTTP synthesis.</text>
</comment>
<dbReference type="GO" id="GO:0006227">
    <property type="term" value="P:dUDP biosynthetic process"/>
    <property type="evidence" value="ECO:0007669"/>
    <property type="project" value="TreeGrafter"/>
</dbReference>
<evidence type="ECO:0000313" key="15">
    <source>
        <dbReference type="Proteomes" id="UP000014568"/>
    </source>
</evidence>
<dbReference type="HAMAP" id="MF_00165">
    <property type="entry name" value="Thymidylate_kinase"/>
    <property type="match status" value="1"/>
</dbReference>
<keyword evidence="6 12" id="KW-0547">Nucleotide-binding</keyword>
<evidence type="ECO:0000256" key="10">
    <source>
        <dbReference type="ARBA" id="ARBA00048743"/>
    </source>
</evidence>
<evidence type="ECO:0000256" key="4">
    <source>
        <dbReference type="ARBA" id="ARBA00022679"/>
    </source>
</evidence>
<comment type="catalytic activity">
    <reaction evidence="10 12">
        <text>dTMP + ATP = dTDP + ADP</text>
        <dbReference type="Rhea" id="RHEA:13517"/>
        <dbReference type="ChEBI" id="CHEBI:30616"/>
        <dbReference type="ChEBI" id="CHEBI:58369"/>
        <dbReference type="ChEBI" id="CHEBI:63528"/>
        <dbReference type="ChEBI" id="CHEBI:456216"/>
        <dbReference type="EC" id="2.7.4.9"/>
    </reaction>
</comment>
<dbReference type="SUPFAM" id="SSF52540">
    <property type="entry name" value="P-loop containing nucleoside triphosphate hydrolases"/>
    <property type="match status" value="1"/>
</dbReference>
<keyword evidence="8 12" id="KW-0067">ATP-binding</keyword>
<name>S3NC36_9GAMM</name>
<keyword evidence="15" id="KW-1185">Reference proteome</keyword>
<evidence type="ECO:0000256" key="11">
    <source>
        <dbReference type="ARBA" id="ARBA00057735"/>
    </source>
</evidence>
<accession>S3NC36</accession>
<dbReference type="OrthoDB" id="9774907at2"/>
<dbReference type="GO" id="GO:0004798">
    <property type="term" value="F:dTMP kinase activity"/>
    <property type="evidence" value="ECO:0007669"/>
    <property type="project" value="UniProtKB-UniRule"/>
</dbReference>
<dbReference type="GO" id="GO:0006235">
    <property type="term" value="P:dTTP biosynthetic process"/>
    <property type="evidence" value="ECO:0007669"/>
    <property type="project" value="UniProtKB-UniRule"/>
</dbReference>
<evidence type="ECO:0000256" key="8">
    <source>
        <dbReference type="ARBA" id="ARBA00022840"/>
    </source>
</evidence>
<gene>
    <name evidence="12" type="primary">tmk</name>
    <name evidence="14" type="ORF">F945_01003</name>
</gene>
<dbReference type="PATRIC" id="fig|421052.3.peg.985"/>
<dbReference type="InterPro" id="IPR027417">
    <property type="entry name" value="P-loop_NTPase"/>
</dbReference>
<dbReference type="FunFam" id="3.40.50.300:FF:000225">
    <property type="entry name" value="Thymidylate kinase"/>
    <property type="match status" value="1"/>
</dbReference>
<evidence type="ECO:0000256" key="12">
    <source>
        <dbReference type="HAMAP-Rule" id="MF_00165"/>
    </source>
</evidence>
<dbReference type="CDD" id="cd01672">
    <property type="entry name" value="TMPK"/>
    <property type="match status" value="1"/>
</dbReference>
<dbReference type="NCBIfam" id="TIGR00041">
    <property type="entry name" value="DTMP_kinase"/>
    <property type="match status" value="1"/>
</dbReference>
<comment type="caution">
    <text evidence="14">The sequence shown here is derived from an EMBL/GenBank/DDBJ whole genome shotgun (WGS) entry which is preliminary data.</text>
</comment>
<evidence type="ECO:0000256" key="5">
    <source>
        <dbReference type="ARBA" id="ARBA00022727"/>
    </source>
</evidence>
<dbReference type="AlphaFoldDB" id="S3NC36"/>
<comment type="similarity">
    <text evidence="1 12">Belongs to the thymidylate kinase family.</text>
</comment>
<dbReference type="Gene3D" id="3.40.50.300">
    <property type="entry name" value="P-loop containing nucleotide triphosphate hydrolases"/>
    <property type="match status" value="1"/>
</dbReference>
<dbReference type="STRING" id="632955.GCA_000829675_01562"/>
<proteinExistence type="inferred from homology"/>
<evidence type="ECO:0000256" key="3">
    <source>
        <dbReference type="ARBA" id="ARBA00017144"/>
    </source>
</evidence>
<keyword evidence="7 12" id="KW-0418">Kinase</keyword>
<evidence type="ECO:0000256" key="1">
    <source>
        <dbReference type="ARBA" id="ARBA00009776"/>
    </source>
</evidence>
<dbReference type="GO" id="GO:0005829">
    <property type="term" value="C:cytosol"/>
    <property type="evidence" value="ECO:0007669"/>
    <property type="project" value="TreeGrafter"/>
</dbReference>
<dbReference type="HOGENOM" id="CLU_049131_0_2_6"/>
<dbReference type="EMBL" id="ATGI01000008">
    <property type="protein sequence ID" value="EPF77337.1"/>
    <property type="molecule type" value="Genomic_DNA"/>
</dbReference>
<dbReference type="GO" id="GO:0005524">
    <property type="term" value="F:ATP binding"/>
    <property type="evidence" value="ECO:0007669"/>
    <property type="project" value="UniProtKB-UniRule"/>
</dbReference>
<keyword evidence="4 12" id="KW-0808">Transferase</keyword>
<feature type="domain" description="Thymidylate kinase-like" evidence="13">
    <location>
        <begin position="5"/>
        <end position="192"/>
    </location>
</feature>
<keyword evidence="5 12" id="KW-0545">Nucleotide biosynthesis</keyword>
<dbReference type="eggNOG" id="COG0125">
    <property type="taxonomic scope" value="Bacteria"/>
</dbReference>
<sequence>MFISFEGTEGVGKSTLIAKLNEYLIGQNKTVLLTREPGGTAVAEQIRHLLLSTEHSEAICHDTELLLMYAGRAQHLENKVLPALAAGQIVLCDRFTDASFAYQCAGRGLSHEKLALLNQNFVPRMPELTFWLDAPIETGMARARARGALDRFEQEKTEFFSRVRAGYAQLHQQHSERIKRLDATQSADDVFAQALAYLQAAL</sequence>
<evidence type="ECO:0000259" key="13">
    <source>
        <dbReference type="Pfam" id="PF02223"/>
    </source>
</evidence>
<dbReference type="PANTHER" id="PTHR10344:SF4">
    <property type="entry name" value="UMP-CMP KINASE 2, MITOCHONDRIAL"/>
    <property type="match status" value="1"/>
</dbReference>
<protein>
    <recommendedName>
        <fullName evidence="3 12">Thymidylate kinase</fullName>
        <ecNumber evidence="2 12">2.7.4.9</ecNumber>
    </recommendedName>
    <alternativeName>
        <fullName evidence="9 12">dTMP kinase</fullName>
    </alternativeName>
</protein>
<evidence type="ECO:0000256" key="2">
    <source>
        <dbReference type="ARBA" id="ARBA00012980"/>
    </source>
</evidence>
<dbReference type="GO" id="GO:0006233">
    <property type="term" value="P:dTDP biosynthetic process"/>
    <property type="evidence" value="ECO:0007669"/>
    <property type="project" value="InterPro"/>
</dbReference>
<dbReference type="InterPro" id="IPR018094">
    <property type="entry name" value="Thymidylate_kinase"/>
</dbReference>
<evidence type="ECO:0000313" key="14">
    <source>
        <dbReference type="EMBL" id="EPF77337.1"/>
    </source>
</evidence>
<evidence type="ECO:0000256" key="9">
    <source>
        <dbReference type="ARBA" id="ARBA00029962"/>
    </source>
</evidence>
<dbReference type="Proteomes" id="UP000014568">
    <property type="component" value="Unassembled WGS sequence"/>
</dbReference>
<dbReference type="RefSeq" id="WP_016655425.1">
    <property type="nucleotide sequence ID" value="NZ_KE340352.1"/>
</dbReference>
<organism evidence="14 15">
    <name type="scientific">Acinetobacter rudis CIP 110305</name>
    <dbReference type="NCBI Taxonomy" id="421052"/>
    <lineage>
        <taxon>Bacteria</taxon>
        <taxon>Pseudomonadati</taxon>
        <taxon>Pseudomonadota</taxon>
        <taxon>Gammaproteobacteria</taxon>
        <taxon>Moraxellales</taxon>
        <taxon>Moraxellaceae</taxon>
        <taxon>Acinetobacter</taxon>
    </lineage>
</organism>
<evidence type="ECO:0000256" key="6">
    <source>
        <dbReference type="ARBA" id="ARBA00022741"/>
    </source>
</evidence>